<accession>A0A918FVR6</accession>
<dbReference type="InterPro" id="IPR011059">
    <property type="entry name" value="Metal-dep_hydrolase_composite"/>
</dbReference>
<keyword evidence="4 7" id="KW-0369">Histidine metabolism</keyword>
<keyword evidence="11" id="KW-1185">Reference proteome</keyword>
<feature type="binding site" evidence="7">
    <location>
        <position position="240"/>
    </location>
    <ligand>
        <name>Zn(2+)</name>
        <dbReference type="ChEBI" id="CHEBI:29105"/>
    </ligand>
</feature>
<keyword evidence="6 7" id="KW-0408">Iron</keyword>
<keyword evidence="7" id="KW-0963">Cytoplasm</keyword>
<comment type="caution">
    <text evidence="10">The sequence shown here is derived from an EMBL/GenBank/DDBJ whole genome shotgun (WGS) entry which is preliminary data.</text>
</comment>
<feature type="binding site" evidence="7">
    <location>
        <position position="243"/>
    </location>
    <ligand>
        <name>4-imidazolone-5-propanoate</name>
        <dbReference type="ChEBI" id="CHEBI:77893"/>
    </ligand>
</feature>
<comment type="cofactor">
    <cofactor evidence="7">
        <name>Zn(2+)</name>
        <dbReference type="ChEBI" id="CHEBI:29105"/>
    </cofactor>
    <cofactor evidence="7">
        <name>Fe(3+)</name>
        <dbReference type="ChEBI" id="CHEBI:29034"/>
    </cofactor>
    <text evidence="7">Binds 1 zinc or iron ion per subunit.</text>
</comment>
<dbReference type="FunFam" id="3.20.20.140:FF:000007">
    <property type="entry name" value="Imidazolonepropionase"/>
    <property type="match status" value="1"/>
</dbReference>
<evidence type="ECO:0000256" key="2">
    <source>
        <dbReference type="ARBA" id="ARBA00022723"/>
    </source>
</evidence>
<dbReference type="CDD" id="cd01296">
    <property type="entry name" value="Imidazolone-5PH"/>
    <property type="match status" value="1"/>
</dbReference>
<feature type="binding site" evidence="7">
    <location>
        <position position="318"/>
    </location>
    <ligand>
        <name>N-formimidoyl-L-glutamate</name>
        <dbReference type="ChEBI" id="CHEBI:58928"/>
    </ligand>
</feature>
<feature type="domain" description="Amidohydrolase-related" evidence="9">
    <location>
        <begin position="75"/>
        <end position="379"/>
    </location>
</feature>
<evidence type="ECO:0000259" key="9">
    <source>
        <dbReference type="Pfam" id="PF01979"/>
    </source>
</evidence>
<proteinExistence type="inferred from homology"/>
<dbReference type="Gene3D" id="2.30.40.10">
    <property type="entry name" value="Urease, subunit C, domain 1"/>
    <property type="match status" value="1"/>
</dbReference>
<organism evidence="10 11">
    <name type="scientific">Streptomyces humidus</name>
    <dbReference type="NCBI Taxonomy" id="52259"/>
    <lineage>
        <taxon>Bacteria</taxon>
        <taxon>Bacillati</taxon>
        <taxon>Actinomycetota</taxon>
        <taxon>Actinomycetes</taxon>
        <taxon>Kitasatosporales</taxon>
        <taxon>Streptomycetaceae</taxon>
        <taxon>Streptomyces</taxon>
    </lineage>
</organism>
<evidence type="ECO:0000256" key="6">
    <source>
        <dbReference type="ARBA" id="ARBA00023004"/>
    </source>
</evidence>
<reference evidence="10" key="2">
    <citation type="submission" date="2020-09" db="EMBL/GenBank/DDBJ databases">
        <authorList>
            <person name="Sun Q."/>
            <person name="Ohkuma M."/>
        </authorList>
    </citation>
    <scope>NUCLEOTIDE SEQUENCE</scope>
    <source>
        <strain evidence="10">JCM 4386</strain>
    </source>
</reference>
<dbReference type="GO" id="GO:0050480">
    <property type="term" value="F:imidazolonepropionase activity"/>
    <property type="evidence" value="ECO:0007669"/>
    <property type="project" value="UniProtKB-UniRule"/>
</dbReference>
<dbReference type="EMBL" id="BMTL01000010">
    <property type="protein sequence ID" value="GGR88388.1"/>
    <property type="molecule type" value="Genomic_DNA"/>
</dbReference>
<dbReference type="PANTHER" id="PTHR42752">
    <property type="entry name" value="IMIDAZOLONEPROPIONASE"/>
    <property type="match status" value="1"/>
</dbReference>
<dbReference type="EC" id="3.5.2.7" evidence="1 7"/>
<evidence type="ECO:0000256" key="4">
    <source>
        <dbReference type="ARBA" id="ARBA00022808"/>
    </source>
</evidence>
<feature type="binding site" evidence="7">
    <location>
        <position position="85"/>
    </location>
    <ligand>
        <name>Fe(3+)</name>
        <dbReference type="ChEBI" id="CHEBI:29034"/>
    </ligand>
</feature>
<dbReference type="SUPFAM" id="SSF51338">
    <property type="entry name" value="Composite domain of metallo-dependent hydrolases"/>
    <property type="match status" value="1"/>
</dbReference>
<sequence>MSSTVITNIATLVTNDPSLGRVSSRSGTSEGGGGSPLGLVRDAAVVVDGDRIAWTGEASKAPATDNRVDAGGRSVLPGFVDSHSHLVFAGDRTEEFNARMSGRGYTAGGIRTTVAATRAASDEELEANLTRYLSEALSQGTTTMETKSGYGLTVADEARALRLAARHTDEVTYLGAHIVPPDLADDPAAYVTLVTGEMLDACAPHARWIDVFCEKGAFDGDQARAVLTAGRARGLHPRIHANQLSYGPGVQLAVELDAASADHCTHLTDADVDALASGDTVATLLPGAEFSTRAEWPDARRLLDAGVTVALSTDCNPGSSFTSSVPFCVALAVRDMGMTPDEAVWSATAGGAAALRRTDVGRLTPGAYADLVLLDAPSHVHLAYRPGVPLVSGVWRRGVRVV</sequence>
<evidence type="ECO:0000256" key="7">
    <source>
        <dbReference type="HAMAP-Rule" id="MF_00372"/>
    </source>
</evidence>
<gene>
    <name evidence="7 10" type="primary">hutI</name>
    <name evidence="10" type="ORF">GCM10010269_29450</name>
</gene>
<evidence type="ECO:0000256" key="3">
    <source>
        <dbReference type="ARBA" id="ARBA00022801"/>
    </source>
</evidence>
<evidence type="ECO:0000313" key="10">
    <source>
        <dbReference type="EMBL" id="GGR88388.1"/>
    </source>
</evidence>
<feature type="binding site" evidence="7">
    <location>
        <position position="314"/>
    </location>
    <ligand>
        <name>Zn(2+)</name>
        <dbReference type="ChEBI" id="CHEBI:29105"/>
    </ligand>
</feature>
<dbReference type="NCBIfam" id="TIGR01224">
    <property type="entry name" value="hutI"/>
    <property type="match status" value="1"/>
</dbReference>
<dbReference type="Proteomes" id="UP000606194">
    <property type="component" value="Unassembled WGS sequence"/>
</dbReference>
<dbReference type="InterPro" id="IPR032466">
    <property type="entry name" value="Metal_Hydrolase"/>
</dbReference>
<comment type="subcellular location">
    <subcellularLocation>
        <location evidence="7">Cytoplasm</location>
    </subcellularLocation>
</comment>
<feature type="binding site" evidence="7">
    <location>
        <position position="85"/>
    </location>
    <ligand>
        <name>Zn(2+)</name>
        <dbReference type="ChEBI" id="CHEBI:29105"/>
    </ligand>
</feature>
<dbReference type="GO" id="GO:0019556">
    <property type="term" value="P:L-histidine catabolic process to glutamate and formamide"/>
    <property type="evidence" value="ECO:0007669"/>
    <property type="project" value="UniProtKB-UniRule"/>
</dbReference>
<feature type="binding site" evidence="7">
    <location>
        <position position="316"/>
    </location>
    <ligand>
        <name>N-formimidoyl-L-glutamate</name>
        <dbReference type="ChEBI" id="CHEBI:58928"/>
    </ligand>
</feature>
<dbReference type="GO" id="GO:0005737">
    <property type="term" value="C:cytoplasm"/>
    <property type="evidence" value="ECO:0007669"/>
    <property type="project" value="UniProtKB-SubCell"/>
</dbReference>
<evidence type="ECO:0000256" key="5">
    <source>
        <dbReference type="ARBA" id="ARBA00022833"/>
    </source>
</evidence>
<name>A0A918FVR6_9ACTN</name>
<protein>
    <recommendedName>
        <fullName evidence="1 7">Imidazolonepropionase</fullName>
        <ecNumber evidence="1 7">3.5.2.7</ecNumber>
    </recommendedName>
    <alternativeName>
        <fullName evidence="7">Imidazolone-5-propionate hydrolase</fullName>
    </alternativeName>
</protein>
<dbReference type="Gene3D" id="3.20.20.140">
    <property type="entry name" value="Metal-dependent hydrolases"/>
    <property type="match status" value="1"/>
</dbReference>
<dbReference type="RefSeq" id="WP_190149676.1">
    <property type="nucleotide sequence ID" value="NZ_BMTL01000010.1"/>
</dbReference>
<reference evidence="10" key="1">
    <citation type="journal article" date="2014" name="Int. J. Syst. Evol. Microbiol.">
        <title>Complete genome sequence of Corynebacterium casei LMG S-19264T (=DSM 44701T), isolated from a smear-ripened cheese.</title>
        <authorList>
            <consortium name="US DOE Joint Genome Institute (JGI-PGF)"/>
            <person name="Walter F."/>
            <person name="Albersmeier A."/>
            <person name="Kalinowski J."/>
            <person name="Ruckert C."/>
        </authorList>
    </citation>
    <scope>NUCLEOTIDE SEQUENCE</scope>
    <source>
        <strain evidence="10">JCM 4386</strain>
    </source>
</reference>
<keyword evidence="2 7" id="KW-0479">Metal-binding</keyword>
<dbReference type="InterPro" id="IPR006680">
    <property type="entry name" value="Amidohydro-rel"/>
</dbReference>
<feature type="binding site" evidence="7">
    <location>
        <position position="150"/>
    </location>
    <ligand>
        <name>N-formimidoyl-L-glutamate</name>
        <dbReference type="ChEBI" id="CHEBI:58928"/>
    </ligand>
</feature>
<dbReference type="SUPFAM" id="SSF51556">
    <property type="entry name" value="Metallo-dependent hydrolases"/>
    <property type="match status" value="1"/>
</dbReference>
<evidence type="ECO:0000256" key="8">
    <source>
        <dbReference type="SAM" id="MobiDB-lite"/>
    </source>
</evidence>
<comment type="catalytic activity">
    <reaction evidence="7">
        <text>4-imidazolone-5-propanoate + H2O = N-formimidoyl-L-glutamate</text>
        <dbReference type="Rhea" id="RHEA:23660"/>
        <dbReference type="ChEBI" id="CHEBI:15377"/>
        <dbReference type="ChEBI" id="CHEBI:58928"/>
        <dbReference type="ChEBI" id="CHEBI:77893"/>
        <dbReference type="EC" id="3.5.2.7"/>
    </reaction>
</comment>
<comment type="pathway">
    <text evidence="7">Amino-acid degradation; L-histidine degradation into L-glutamate; N-formimidoyl-L-glutamate from L-histidine: step 3/3.</text>
</comment>
<dbReference type="GO" id="GO:0008270">
    <property type="term" value="F:zinc ion binding"/>
    <property type="evidence" value="ECO:0007669"/>
    <property type="project" value="UniProtKB-UniRule"/>
</dbReference>
<dbReference type="PANTHER" id="PTHR42752:SF1">
    <property type="entry name" value="IMIDAZOLONEPROPIONASE-RELATED"/>
    <property type="match status" value="1"/>
</dbReference>
<feature type="binding site" evidence="7">
    <location>
        <position position="314"/>
    </location>
    <ligand>
        <name>Fe(3+)</name>
        <dbReference type="ChEBI" id="CHEBI:29034"/>
    </ligand>
</feature>
<feature type="binding site" evidence="7">
    <location>
        <position position="83"/>
    </location>
    <ligand>
        <name>Zn(2+)</name>
        <dbReference type="ChEBI" id="CHEBI:29105"/>
    </ligand>
</feature>
<evidence type="ECO:0000313" key="11">
    <source>
        <dbReference type="Proteomes" id="UP000606194"/>
    </source>
</evidence>
<feature type="binding site" evidence="7">
    <location>
        <position position="177"/>
    </location>
    <ligand>
        <name>4-imidazolone-5-propanoate</name>
        <dbReference type="ChEBI" id="CHEBI:77893"/>
    </ligand>
</feature>
<comment type="similarity">
    <text evidence="7">Belongs to the metallo-dependent hydrolases superfamily. HutI family.</text>
</comment>
<feature type="region of interest" description="Disordered" evidence="8">
    <location>
        <begin position="17"/>
        <end position="38"/>
    </location>
</feature>
<evidence type="ECO:0000256" key="1">
    <source>
        <dbReference type="ARBA" id="ARBA00012864"/>
    </source>
</evidence>
<comment type="function">
    <text evidence="7">Catalyzes the hydrolytic cleavage of the carbon-nitrogen bond in imidazolone-5-propanoate to yield N-formimidoyl-L-glutamate. It is the third step in the universal histidine degradation pathway.</text>
</comment>
<feature type="binding site" evidence="7">
    <location>
        <position position="150"/>
    </location>
    <ligand>
        <name>4-imidazolone-5-propanoate</name>
        <dbReference type="ChEBI" id="CHEBI:77893"/>
    </ligand>
</feature>
<dbReference type="InterPro" id="IPR005920">
    <property type="entry name" value="HutI"/>
</dbReference>
<feature type="binding site" evidence="7">
    <location>
        <position position="240"/>
    </location>
    <ligand>
        <name>Fe(3+)</name>
        <dbReference type="ChEBI" id="CHEBI:29034"/>
    </ligand>
</feature>
<feature type="binding site" evidence="7">
    <location>
        <position position="92"/>
    </location>
    <ligand>
        <name>4-imidazolone-5-propanoate</name>
        <dbReference type="ChEBI" id="CHEBI:77893"/>
    </ligand>
</feature>
<dbReference type="AlphaFoldDB" id="A0A918FVR6"/>
<dbReference type="HAMAP" id="MF_00372">
    <property type="entry name" value="HutI"/>
    <property type="match status" value="1"/>
</dbReference>
<feature type="binding site" evidence="7">
    <location>
        <position position="319"/>
    </location>
    <ligand>
        <name>4-imidazolone-5-propanoate</name>
        <dbReference type="ChEBI" id="CHEBI:77893"/>
    </ligand>
</feature>
<keyword evidence="5 7" id="KW-0862">Zinc</keyword>
<dbReference type="Pfam" id="PF01979">
    <property type="entry name" value="Amidohydro_1"/>
    <property type="match status" value="1"/>
</dbReference>
<dbReference type="GO" id="GO:0005506">
    <property type="term" value="F:iron ion binding"/>
    <property type="evidence" value="ECO:0007669"/>
    <property type="project" value="UniProtKB-UniRule"/>
</dbReference>
<feature type="binding site" evidence="7">
    <location>
        <position position="83"/>
    </location>
    <ligand>
        <name>Fe(3+)</name>
        <dbReference type="ChEBI" id="CHEBI:29034"/>
    </ligand>
</feature>
<keyword evidence="3 7" id="KW-0378">Hydrolase</keyword>